<name>A0A0A9CCN5_ARUDO</name>
<reference evidence="1" key="1">
    <citation type="submission" date="2014-09" db="EMBL/GenBank/DDBJ databases">
        <authorList>
            <person name="Magalhaes I.L.F."/>
            <person name="Oliveira U."/>
            <person name="Santos F.R."/>
            <person name="Vidigal T.H.D.A."/>
            <person name="Brescovit A.D."/>
            <person name="Santos A.J."/>
        </authorList>
    </citation>
    <scope>NUCLEOTIDE SEQUENCE</scope>
    <source>
        <tissue evidence="1">Shoot tissue taken approximately 20 cm above the soil surface</tissue>
    </source>
</reference>
<evidence type="ECO:0000313" key="1">
    <source>
        <dbReference type="EMBL" id="JAD71125.1"/>
    </source>
</evidence>
<sequence>MEWMARSADVAASGRPSARRRWWRAAVSERPRQRAAQFLGRHAGWLRQRQAGPAQRSKGAPAGMSCGGVAGRARRSCMERRGHSMRIEWPNLEEPHRIFTKSRRDGIYKGFAQWSVNIDFHESILVWHIATDVYIQESKAEHELKLVEATKVLSNYMMFLLVAKPDMLPGRAHNNLYLDICKFSERLWTDCLADDEGNSVMASPGSWNPYCILKELFHHEGPHCSRIQQREKLAEKLFISYKDTQALVQEGAATDPLLQPFRDSGDTCAVLFTKELLDLGRCDTLELIFGVWVEMMLYAADHCNRDSHARQLSNGGEFITIVWLLVHHRMYMARYNKFIDKLYSRHPGFANPDVSILMHQGIPWTYLLVLGFITASRATRLNFGILVRFALFKI</sequence>
<dbReference type="InterPro" id="IPR007658">
    <property type="entry name" value="DUF594"/>
</dbReference>
<accession>A0A0A9CCN5</accession>
<dbReference type="EMBL" id="GBRH01226770">
    <property type="protein sequence ID" value="JAD71125.1"/>
    <property type="molecule type" value="Transcribed_RNA"/>
</dbReference>
<dbReference type="AlphaFoldDB" id="A0A0A9CCN5"/>
<evidence type="ECO:0008006" key="2">
    <source>
        <dbReference type="Google" id="ProtNLM"/>
    </source>
</evidence>
<proteinExistence type="predicted"/>
<dbReference type="Pfam" id="PF04578">
    <property type="entry name" value="DUF594"/>
    <property type="match status" value="1"/>
</dbReference>
<dbReference type="PANTHER" id="PTHR31325">
    <property type="entry name" value="OS01G0798800 PROTEIN-RELATED"/>
    <property type="match status" value="1"/>
</dbReference>
<reference evidence="1" key="2">
    <citation type="journal article" date="2015" name="Data Brief">
        <title>Shoot transcriptome of the giant reed, Arundo donax.</title>
        <authorList>
            <person name="Barrero R.A."/>
            <person name="Guerrero F.D."/>
            <person name="Moolhuijzen P."/>
            <person name="Goolsby J.A."/>
            <person name="Tidwell J."/>
            <person name="Bellgard S.E."/>
            <person name="Bellgard M.I."/>
        </authorList>
    </citation>
    <scope>NUCLEOTIDE SEQUENCE</scope>
    <source>
        <tissue evidence="1">Shoot tissue taken approximately 20 cm above the soil surface</tissue>
    </source>
</reference>
<organism evidence="1">
    <name type="scientific">Arundo donax</name>
    <name type="common">Giant reed</name>
    <name type="synonym">Donax arundinaceus</name>
    <dbReference type="NCBI Taxonomy" id="35708"/>
    <lineage>
        <taxon>Eukaryota</taxon>
        <taxon>Viridiplantae</taxon>
        <taxon>Streptophyta</taxon>
        <taxon>Embryophyta</taxon>
        <taxon>Tracheophyta</taxon>
        <taxon>Spermatophyta</taxon>
        <taxon>Magnoliopsida</taxon>
        <taxon>Liliopsida</taxon>
        <taxon>Poales</taxon>
        <taxon>Poaceae</taxon>
        <taxon>PACMAD clade</taxon>
        <taxon>Arundinoideae</taxon>
        <taxon>Arundineae</taxon>
        <taxon>Arundo</taxon>
    </lineage>
</organism>
<protein>
    <recommendedName>
        <fullName evidence="2">DUF4220 domain-containing protein</fullName>
    </recommendedName>
</protein>